<dbReference type="SUPFAM" id="SSF55874">
    <property type="entry name" value="ATPase domain of HSP90 chaperone/DNA topoisomerase II/histidine kinase"/>
    <property type="match status" value="1"/>
</dbReference>
<dbReference type="SMART" id="SM00387">
    <property type="entry name" value="HATPase_c"/>
    <property type="match status" value="1"/>
</dbReference>
<evidence type="ECO:0000256" key="5">
    <source>
        <dbReference type="ARBA" id="ARBA00022777"/>
    </source>
</evidence>
<dbReference type="PRINTS" id="PR00344">
    <property type="entry name" value="BCTRLSENSOR"/>
</dbReference>
<dbReference type="InterPro" id="IPR001789">
    <property type="entry name" value="Sig_transdc_resp-reg_receiver"/>
</dbReference>
<dbReference type="InterPro" id="IPR036890">
    <property type="entry name" value="HATPase_C_sf"/>
</dbReference>
<dbReference type="RefSeq" id="WP_076402166.1">
    <property type="nucleotide sequence ID" value="NZ_FTOA01000014.1"/>
</dbReference>
<evidence type="ECO:0000313" key="10">
    <source>
        <dbReference type="EMBL" id="SIT20241.1"/>
    </source>
</evidence>
<dbReference type="InterPro" id="IPR003594">
    <property type="entry name" value="HATPase_dom"/>
</dbReference>
<sequence>MSRSRGIRSGASAHPDTGKALREAIGRGHDTPGLVCVLVPHQRDRDEMTSVLRQSFPGATVVGCTTAGQMHWGSYQDDIVSVVSFAASECVAVAERADGMSSLSLKDGYGLGMRALGRLRAQGIEPNASSCFALTLLDARFGNEDVLMTGLRSALGDIPLFGGGASDGLAPRDVAVFHDGAFRQDCVVLVLVSLRRHFKVFSTHHYRPLPEDLIVTRTDARHRVIEQLNGRSAGEEYARVLGASMAELQQSDAWLPPMMVKVGTSYFTRGVARIDQHGFLHLACPVSPGLQLRLGETTALTESLTALEQEIREEIGEPELILGAECLMRRVEAQSTGQLAELDVWFRRNRVVGFCAYGEQYRSMHLNNSFTGIAIGPRRTVSRRDEEIARLKSENERLRRVVDAQREQVDRVMSAGSDTFGLFQNAVLLEEMVQRRTEELAEANRKLQGELARRRRTEEALRQARQEAIKANQSKTQFVAGVSHDMQQPLNAIRLLLGRLEHELLSSGGAKAMRQIDSSLQTLETMLKDFFDISKMDAGGYVVSPSTFRLGPVLQDIVREFQPQATSRNLKIKLVDSSALVQSDLVMVQRVLRNLLSNALRYTPSGRVLLGVRRESRGVRVAVIDTGIGLPEDALTDVFRPYFQINHPDVVVRRGSGFGLAVVERICTLLGVRIQVRSVLGKGSNFSILLPYGRREDLPRLSEEKPQAAIPTPLSGAHVLVVEDDRAGQEGLLALLEAWGCRAMAVGSPEEAETFLMRSDTAPDLVICDYHLGLGKTDGLQVAQQVAAQAGMVTPPVVISSDPDPSLRRDITASGALFVAKPLKPARLRATLASALQTKGTGKI</sequence>
<accession>A0A1N7QBL1</accession>
<dbReference type="PROSITE" id="PS50110">
    <property type="entry name" value="RESPONSE_REGULATORY"/>
    <property type="match status" value="1"/>
</dbReference>
<dbReference type="GO" id="GO:0005886">
    <property type="term" value="C:plasma membrane"/>
    <property type="evidence" value="ECO:0007669"/>
    <property type="project" value="TreeGrafter"/>
</dbReference>
<dbReference type="Pfam" id="PF00512">
    <property type="entry name" value="HisKA"/>
    <property type="match status" value="1"/>
</dbReference>
<evidence type="ECO:0000256" key="1">
    <source>
        <dbReference type="ARBA" id="ARBA00000085"/>
    </source>
</evidence>
<comment type="catalytic activity">
    <reaction evidence="1">
        <text>ATP + protein L-histidine = ADP + protein N-phospho-L-histidine.</text>
        <dbReference type="EC" id="2.7.13.3"/>
    </reaction>
</comment>
<feature type="coiled-coil region" evidence="7">
    <location>
        <begin position="381"/>
        <end position="474"/>
    </location>
</feature>
<dbReference type="FunFam" id="3.30.565.10:FF:000049">
    <property type="entry name" value="Two-component sensor histidine kinase"/>
    <property type="match status" value="1"/>
</dbReference>
<dbReference type="Gene3D" id="3.30.565.10">
    <property type="entry name" value="Histidine kinase-like ATPase, C-terminal domain"/>
    <property type="match status" value="1"/>
</dbReference>
<keyword evidence="3 6" id="KW-0597">Phosphoprotein</keyword>
<protein>
    <recommendedName>
        <fullName evidence="2">histidine kinase</fullName>
        <ecNumber evidence="2">2.7.13.3</ecNumber>
    </recommendedName>
</protein>
<feature type="domain" description="Histidine kinase" evidence="8">
    <location>
        <begin position="481"/>
        <end position="694"/>
    </location>
</feature>
<evidence type="ECO:0000256" key="3">
    <source>
        <dbReference type="ARBA" id="ARBA00022553"/>
    </source>
</evidence>
<evidence type="ECO:0000259" key="8">
    <source>
        <dbReference type="PROSITE" id="PS50109"/>
    </source>
</evidence>
<evidence type="ECO:0000256" key="6">
    <source>
        <dbReference type="PROSITE-ProRule" id="PRU00169"/>
    </source>
</evidence>
<evidence type="ECO:0000256" key="7">
    <source>
        <dbReference type="SAM" id="Coils"/>
    </source>
</evidence>
<dbReference type="GO" id="GO:0000155">
    <property type="term" value="F:phosphorelay sensor kinase activity"/>
    <property type="evidence" value="ECO:0007669"/>
    <property type="project" value="InterPro"/>
</dbReference>
<dbReference type="OrthoDB" id="9764438at2"/>
<dbReference type="Gene3D" id="3.40.50.2300">
    <property type="match status" value="1"/>
</dbReference>
<dbReference type="PANTHER" id="PTHR43047:SF9">
    <property type="entry name" value="HISTIDINE KINASE"/>
    <property type="match status" value="1"/>
</dbReference>
<feature type="domain" description="Response regulatory" evidence="9">
    <location>
        <begin position="718"/>
        <end position="836"/>
    </location>
</feature>
<evidence type="ECO:0000256" key="4">
    <source>
        <dbReference type="ARBA" id="ARBA00022679"/>
    </source>
</evidence>
<dbReference type="AlphaFoldDB" id="A0A1N7QBL1"/>
<keyword evidence="5" id="KW-0418">Kinase</keyword>
<organism evidence="10 11">
    <name type="scientific">Insolitispirillum peregrinum</name>
    <dbReference type="NCBI Taxonomy" id="80876"/>
    <lineage>
        <taxon>Bacteria</taxon>
        <taxon>Pseudomonadati</taxon>
        <taxon>Pseudomonadota</taxon>
        <taxon>Alphaproteobacteria</taxon>
        <taxon>Rhodospirillales</taxon>
        <taxon>Novispirillaceae</taxon>
        <taxon>Insolitispirillum</taxon>
    </lineage>
</organism>
<dbReference type="Gene3D" id="1.10.287.130">
    <property type="match status" value="1"/>
</dbReference>
<dbReference type="SMART" id="SM00448">
    <property type="entry name" value="REC"/>
    <property type="match status" value="1"/>
</dbReference>
<dbReference type="SMART" id="SM00388">
    <property type="entry name" value="HisKA"/>
    <property type="match status" value="1"/>
</dbReference>
<dbReference type="InterPro" id="IPR036097">
    <property type="entry name" value="HisK_dim/P_sf"/>
</dbReference>
<keyword evidence="11" id="KW-1185">Reference proteome</keyword>
<dbReference type="CDD" id="cd00082">
    <property type="entry name" value="HisKA"/>
    <property type="match status" value="1"/>
</dbReference>
<dbReference type="Pfam" id="PF00072">
    <property type="entry name" value="Response_reg"/>
    <property type="match status" value="1"/>
</dbReference>
<dbReference type="InterPro" id="IPR013702">
    <property type="entry name" value="FIST_domain_N"/>
</dbReference>
<feature type="modified residue" description="4-aspartylphosphate" evidence="6">
    <location>
        <position position="769"/>
    </location>
</feature>
<dbReference type="SUPFAM" id="SSF52172">
    <property type="entry name" value="CheY-like"/>
    <property type="match status" value="1"/>
</dbReference>
<dbReference type="PROSITE" id="PS50109">
    <property type="entry name" value="HIS_KIN"/>
    <property type="match status" value="1"/>
</dbReference>
<keyword evidence="7" id="KW-0175">Coiled coil</keyword>
<dbReference type="Pfam" id="PF10442">
    <property type="entry name" value="FIST_C"/>
    <property type="match status" value="1"/>
</dbReference>
<gene>
    <name evidence="10" type="ORF">SAMN05421779_1147</name>
</gene>
<name>A0A1N7QBL1_9PROT</name>
<keyword evidence="4" id="KW-0808">Transferase</keyword>
<dbReference type="EC" id="2.7.13.3" evidence="2"/>
<evidence type="ECO:0000256" key="2">
    <source>
        <dbReference type="ARBA" id="ARBA00012438"/>
    </source>
</evidence>
<dbReference type="PANTHER" id="PTHR43047">
    <property type="entry name" value="TWO-COMPONENT HISTIDINE PROTEIN KINASE"/>
    <property type="match status" value="1"/>
</dbReference>
<dbReference type="EMBL" id="FTOA01000014">
    <property type="protein sequence ID" value="SIT20241.1"/>
    <property type="molecule type" value="Genomic_DNA"/>
</dbReference>
<dbReference type="SUPFAM" id="SSF47384">
    <property type="entry name" value="Homodimeric domain of signal transducing histidine kinase"/>
    <property type="match status" value="1"/>
</dbReference>
<evidence type="ECO:0000259" key="9">
    <source>
        <dbReference type="PROSITE" id="PS50110"/>
    </source>
</evidence>
<dbReference type="InterPro" id="IPR003661">
    <property type="entry name" value="HisK_dim/P_dom"/>
</dbReference>
<reference evidence="10 11" key="1">
    <citation type="submission" date="2017-01" db="EMBL/GenBank/DDBJ databases">
        <authorList>
            <person name="Mah S.A."/>
            <person name="Swanson W.J."/>
            <person name="Moy G.W."/>
            <person name="Vacquier V.D."/>
        </authorList>
    </citation>
    <scope>NUCLEOTIDE SEQUENCE [LARGE SCALE GENOMIC DNA]</scope>
    <source>
        <strain evidence="10 11">DSM 11589</strain>
    </source>
</reference>
<dbReference type="InterPro" id="IPR011006">
    <property type="entry name" value="CheY-like_superfamily"/>
</dbReference>
<dbReference type="InterPro" id="IPR004358">
    <property type="entry name" value="Sig_transdc_His_kin-like_C"/>
</dbReference>
<dbReference type="GO" id="GO:0009927">
    <property type="term" value="F:histidine phosphotransfer kinase activity"/>
    <property type="evidence" value="ECO:0007669"/>
    <property type="project" value="TreeGrafter"/>
</dbReference>
<dbReference type="Proteomes" id="UP000185678">
    <property type="component" value="Unassembled WGS sequence"/>
</dbReference>
<dbReference type="CDD" id="cd00156">
    <property type="entry name" value="REC"/>
    <property type="match status" value="1"/>
</dbReference>
<dbReference type="STRING" id="80876.SAMN05421779_1147"/>
<dbReference type="Pfam" id="PF02518">
    <property type="entry name" value="HATPase_c"/>
    <property type="match status" value="1"/>
</dbReference>
<dbReference type="InterPro" id="IPR019494">
    <property type="entry name" value="FIST_C"/>
</dbReference>
<proteinExistence type="predicted"/>
<dbReference type="Pfam" id="PF08495">
    <property type="entry name" value="FIST"/>
    <property type="match status" value="1"/>
</dbReference>
<dbReference type="SMART" id="SM00897">
    <property type="entry name" value="FIST"/>
    <property type="match status" value="1"/>
</dbReference>
<dbReference type="SMART" id="SM01204">
    <property type="entry name" value="FIST_C"/>
    <property type="match status" value="1"/>
</dbReference>
<dbReference type="InterPro" id="IPR005467">
    <property type="entry name" value="His_kinase_dom"/>
</dbReference>
<evidence type="ECO:0000313" key="11">
    <source>
        <dbReference type="Proteomes" id="UP000185678"/>
    </source>
</evidence>